<dbReference type="InterPro" id="IPR018085">
    <property type="entry name" value="Ura-DNA_Glyclase_AS"/>
</dbReference>
<keyword evidence="8" id="KW-0963">Cytoplasm</keyword>
<evidence type="ECO:0000256" key="10">
    <source>
        <dbReference type="RuleBase" id="RU003780"/>
    </source>
</evidence>
<gene>
    <name evidence="8 12" type="primary">ung</name>
    <name evidence="12" type="ORF">PSSA1_v1c3590</name>
</gene>
<feature type="domain" description="Uracil-DNA glycosylase-like" evidence="11">
    <location>
        <begin position="44"/>
        <end position="201"/>
    </location>
</feature>
<protein>
    <recommendedName>
        <fullName evidence="4 8">Uracil-DNA glycosylase</fullName>
        <shortName evidence="8">UDG</shortName>
        <ecNumber evidence="4 8">3.2.2.27</ecNumber>
    </recommendedName>
</protein>
<organism evidence="12 13">
    <name type="scientific">Candidatus Phytoplasma solani</name>
    <dbReference type="NCBI Taxonomy" id="69896"/>
    <lineage>
        <taxon>Bacteria</taxon>
        <taxon>Bacillati</taxon>
        <taxon>Mycoplasmatota</taxon>
        <taxon>Mollicutes</taxon>
        <taxon>Acholeplasmatales</taxon>
        <taxon>Acholeplasmataceae</taxon>
        <taxon>Candidatus Phytoplasma</taxon>
        <taxon>16SrXII (Stolbur group)</taxon>
    </lineage>
</organism>
<dbReference type="EC" id="3.2.2.27" evidence="4 8"/>
<dbReference type="HAMAP" id="MF_00148">
    <property type="entry name" value="UDG"/>
    <property type="match status" value="1"/>
</dbReference>
<dbReference type="InterPro" id="IPR036895">
    <property type="entry name" value="Uracil-DNA_glycosylase-like_sf"/>
</dbReference>
<evidence type="ECO:0000256" key="7">
    <source>
        <dbReference type="ARBA" id="ARBA00023204"/>
    </source>
</evidence>
<dbReference type="AlphaFoldDB" id="A0A421NXK2"/>
<evidence type="ECO:0000313" key="12">
    <source>
        <dbReference type="EMBL" id="RMI88761.1"/>
    </source>
</evidence>
<dbReference type="EMBL" id="MPBG01000004">
    <property type="protein sequence ID" value="RMI88761.1"/>
    <property type="molecule type" value="Genomic_DNA"/>
</dbReference>
<keyword evidence="6 8" id="KW-0378">Hydrolase</keyword>
<dbReference type="SMART" id="SM00986">
    <property type="entry name" value="UDG"/>
    <property type="match status" value="1"/>
</dbReference>
<feature type="active site" description="Proton acceptor" evidence="8 9">
    <location>
        <position position="59"/>
    </location>
</feature>
<dbReference type="NCBIfam" id="NF003592">
    <property type="entry name" value="PRK05254.1-5"/>
    <property type="match status" value="1"/>
</dbReference>
<dbReference type="GO" id="GO:0097510">
    <property type="term" value="P:base-excision repair, AP site formation via deaminated base removal"/>
    <property type="evidence" value="ECO:0007669"/>
    <property type="project" value="TreeGrafter"/>
</dbReference>
<dbReference type="OrthoDB" id="9804372at2"/>
<keyword evidence="7 8" id="KW-0234">DNA repair</keyword>
<reference evidence="13" key="1">
    <citation type="submission" date="2016-11" db="EMBL/GenBank/DDBJ databases">
        <title>Genome sequence of Candidatus Phytoplasma solani strain SA-1.</title>
        <authorList>
            <person name="Haryono M."/>
            <person name="Samarzija I."/>
            <person name="Seruga Music M."/>
            <person name="Hogenhout S."/>
            <person name="Kuo C.-H."/>
        </authorList>
    </citation>
    <scope>NUCLEOTIDE SEQUENCE [LARGE SCALE GENOMIC DNA]</scope>
    <source>
        <strain evidence="13">SA-1</strain>
    </source>
</reference>
<evidence type="ECO:0000256" key="5">
    <source>
        <dbReference type="ARBA" id="ARBA00022763"/>
    </source>
</evidence>
<dbReference type="NCBIfam" id="NF003589">
    <property type="entry name" value="PRK05254.1-2"/>
    <property type="match status" value="1"/>
</dbReference>
<comment type="caution">
    <text evidence="12">The sequence shown here is derived from an EMBL/GenBank/DDBJ whole genome shotgun (WGS) entry which is preliminary data.</text>
</comment>
<dbReference type="NCBIfam" id="TIGR00628">
    <property type="entry name" value="ung"/>
    <property type="match status" value="1"/>
</dbReference>
<dbReference type="GO" id="GO:0005737">
    <property type="term" value="C:cytoplasm"/>
    <property type="evidence" value="ECO:0007669"/>
    <property type="project" value="UniProtKB-SubCell"/>
</dbReference>
<keyword evidence="5 8" id="KW-0227">DNA damage</keyword>
<evidence type="ECO:0000256" key="3">
    <source>
        <dbReference type="ARBA" id="ARBA00008184"/>
    </source>
</evidence>
<comment type="function">
    <text evidence="2 8 10">Excises uracil residues from the DNA which can arise as a result of misincorporation of dUMP residues by DNA polymerase or due to deamination of cytosine.</text>
</comment>
<dbReference type="PANTHER" id="PTHR11264">
    <property type="entry name" value="URACIL-DNA GLYCOSYLASE"/>
    <property type="match status" value="1"/>
</dbReference>
<keyword evidence="13" id="KW-1185">Reference proteome</keyword>
<evidence type="ECO:0000256" key="4">
    <source>
        <dbReference type="ARBA" id="ARBA00012030"/>
    </source>
</evidence>
<dbReference type="PANTHER" id="PTHR11264:SF0">
    <property type="entry name" value="URACIL-DNA GLYCOSYLASE"/>
    <property type="match status" value="1"/>
</dbReference>
<dbReference type="STRING" id="69896.S284_04870"/>
<evidence type="ECO:0000256" key="1">
    <source>
        <dbReference type="ARBA" id="ARBA00001400"/>
    </source>
</evidence>
<dbReference type="InterPro" id="IPR002043">
    <property type="entry name" value="UDG_fam1"/>
</dbReference>
<dbReference type="PROSITE" id="PS00130">
    <property type="entry name" value="U_DNA_GLYCOSYLASE"/>
    <property type="match status" value="1"/>
</dbReference>
<dbReference type="InterPro" id="IPR005122">
    <property type="entry name" value="Uracil-DNA_glycosylase-like"/>
</dbReference>
<evidence type="ECO:0000313" key="13">
    <source>
        <dbReference type="Proteomes" id="UP000283896"/>
    </source>
</evidence>
<dbReference type="SMART" id="SM00987">
    <property type="entry name" value="UreE_C"/>
    <property type="match status" value="1"/>
</dbReference>
<comment type="catalytic activity">
    <reaction evidence="1 8 10">
        <text>Hydrolyzes single-stranded DNA or mismatched double-stranded DNA and polynucleotides, releasing free uracil.</text>
        <dbReference type="EC" id="3.2.2.27"/>
    </reaction>
</comment>
<evidence type="ECO:0000256" key="8">
    <source>
        <dbReference type="HAMAP-Rule" id="MF_00148"/>
    </source>
</evidence>
<dbReference type="CDD" id="cd10027">
    <property type="entry name" value="UDG-F1-like"/>
    <property type="match status" value="1"/>
</dbReference>
<dbReference type="Pfam" id="PF03167">
    <property type="entry name" value="UDG"/>
    <property type="match status" value="1"/>
</dbReference>
<proteinExistence type="inferred from homology"/>
<dbReference type="GO" id="GO:0004844">
    <property type="term" value="F:uracil DNA N-glycosylase activity"/>
    <property type="evidence" value="ECO:0007669"/>
    <property type="project" value="UniProtKB-UniRule"/>
</dbReference>
<name>A0A421NXK2_9MOLU</name>
<comment type="similarity">
    <text evidence="3 8 10">Belongs to the uracil-DNA glycosylase (UDG) superfamily. UNG family.</text>
</comment>
<evidence type="ECO:0000256" key="2">
    <source>
        <dbReference type="ARBA" id="ARBA00002631"/>
    </source>
</evidence>
<dbReference type="NCBIfam" id="NF003588">
    <property type="entry name" value="PRK05254.1-1"/>
    <property type="match status" value="1"/>
</dbReference>
<sequence length="213" mass="24821">MWQKIIISQKNELYFQKINQFLQTAKQKHQIIYPKSKDIFAAFKLTPFEKVKAVILGQDPYHKPKQAHGLSFSVQGKKRPPSLNNILQELKNDLNLESKSNNLTPWALEGVLMLNAILTVQQNQPLSHQNIGWQKFTQHIFQVLQTKKNIVYLLWGKFAQTYQKYIIPENNYIITSPHPSPFSAYRGFFGSKPFSKTNIYLKTNNISTINWQL</sequence>
<evidence type="ECO:0000256" key="6">
    <source>
        <dbReference type="ARBA" id="ARBA00022801"/>
    </source>
</evidence>
<dbReference type="Proteomes" id="UP000283896">
    <property type="component" value="Unassembled WGS sequence"/>
</dbReference>
<evidence type="ECO:0000256" key="9">
    <source>
        <dbReference type="PROSITE-ProRule" id="PRU10072"/>
    </source>
</evidence>
<evidence type="ECO:0000259" key="11">
    <source>
        <dbReference type="SMART" id="SM00986"/>
    </source>
</evidence>
<accession>A0A421NXK2</accession>
<dbReference type="SUPFAM" id="SSF52141">
    <property type="entry name" value="Uracil-DNA glycosylase-like"/>
    <property type="match status" value="1"/>
</dbReference>
<dbReference type="Gene3D" id="3.40.470.10">
    <property type="entry name" value="Uracil-DNA glycosylase-like domain"/>
    <property type="match status" value="1"/>
</dbReference>
<dbReference type="KEGG" id="psol:S284_04870"/>
<comment type="subcellular location">
    <subcellularLocation>
        <location evidence="8">Cytoplasm</location>
    </subcellularLocation>
</comment>